<keyword evidence="6" id="KW-1185">Reference proteome</keyword>
<proteinExistence type="inferred from homology"/>
<evidence type="ECO:0000313" key="6">
    <source>
        <dbReference type="Proteomes" id="UP000274756"/>
    </source>
</evidence>
<dbReference type="CDD" id="cd20513">
    <property type="entry name" value="CYCLIN_CCNC_rpt1"/>
    <property type="match status" value="1"/>
</dbReference>
<dbReference type="EMBL" id="UYYG01001168">
    <property type="protein sequence ID" value="VDN58428.1"/>
    <property type="molecule type" value="Genomic_DNA"/>
</dbReference>
<dbReference type="PANTHER" id="PTHR10026">
    <property type="entry name" value="CYCLIN"/>
    <property type="match status" value="1"/>
</dbReference>
<dbReference type="SMART" id="SM00385">
    <property type="entry name" value="CYCLIN"/>
    <property type="match status" value="2"/>
</dbReference>
<dbReference type="PIRSF" id="PIRSF028758">
    <property type="entry name" value="Cyclin, C/H/G types"/>
    <property type="match status" value="1"/>
</dbReference>
<organism evidence="5 7">
    <name type="scientific">Dracunculus medinensis</name>
    <name type="common">Guinea worm</name>
    <dbReference type="NCBI Taxonomy" id="318479"/>
    <lineage>
        <taxon>Eukaryota</taxon>
        <taxon>Metazoa</taxon>
        <taxon>Ecdysozoa</taxon>
        <taxon>Nematoda</taxon>
        <taxon>Chromadorea</taxon>
        <taxon>Rhabditida</taxon>
        <taxon>Spirurina</taxon>
        <taxon>Dracunculoidea</taxon>
        <taxon>Dracunculidae</taxon>
        <taxon>Dracunculus</taxon>
    </lineage>
</organism>
<protein>
    <submittedName>
        <fullName evidence="7">Cyclin-C</fullName>
    </submittedName>
</protein>
<dbReference type="Proteomes" id="UP000274756">
    <property type="component" value="Unassembled WGS sequence"/>
</dbReference>
<dbReference type="STRING" id="318479.A0A0N4UBE2"/>
<dbReference type="InterPro" id="IPR013763">
    <property type="entry name" value="Cyclin-like_dom"/>
</dbReference>
<accession>A0A0N4UBE2</accession>
<reference evidence="7" key="1">
    <citation type="submission" date="2017-02" db="UniProtKB">
        <authorList>
            <consortium name="WormBaseParasite"/>
        </authorList>
    </citation>
    <scope>IDENTIFICATION</scope>
</reference>
<dbReference type="GO" id="GO:0006357">
    <property type="term" value="P:regulation of transcription by RNA polymerase II"/>
    <property type="evidence" value="ECO:0007669"/>
    <property type="project" value="InterPro"/>
</dbReference>
<evidence type="ECO:0000313" key="7">
    <source>
        <dbReference type="WBParaSite" id="DME_0000451801-mRNA-1"/>
    </source>
</evidence>
<reference evidence="4 6" key="2">
    <citation type="submission" date="2018-11" db="EMBL/GenBank/DDBJ databases">
        <authorList>
            <consortium name="Pathogen Informatics"/>
        </authorList>
    </citation>
    <scope>NUCLEOTIDE SEQUENCE [LARGE SCALE GENOMIC DNA]</scope>
</reference>
<evidence type="ECO:0000313" key="5">
    <source>
        <dbReference type="Proteomes" id="UP000038040"/>
    </source>
</evidence>
<feature type="domain" description="Cyclin-like" evidence="3">
    <location>
        <begin position="144"/>
        <end position="227"/>
    </location>
</feature>
<dbReference type="GO" id="GO:0016538">
    <property type="term" value="F:cyclin-dependent protein serine/threonine kinase regulator activity"/>
    <property type="evidence" value="ECO:0007669"/>
    <property type="project" value="InterPro"/>
</dbReference>
<name>A0A0N4UBE2_DRAME</name>
<dbReference type="OrthoDB" id="10266018at2759"/>
<evidence type="ECO:0000313" key="4">
    <source>
        <dbReference type="EMBL" id="VDN58428.1"/>
    </source>
</evidence>
<gene>
    <name evidence="4" type="ORF">DME_LOCUS8401</name>
</gene>
<evidence type="ECO:0000256" key="1">
    <source>
        <dbReference type="ARBA" id="ARBA00023127"/>
    </source>
</evidence>
<sequence length="317" mass="36794">MRGEDLKCMTEEEYTKLMIFFTNLIYAIALDPQQGQKIRIQVIATACVYFRRFYARRSLKDIDPFLLAPTTIFLASKVEEHGMMSHNKLIQATNSALKRWPFIPQDLVIRVQNIQEAEFILLEIMDCCLMVYHPYRVIFRPLNQLMADMSREYKDLDAISTYAWKICNDYTRTDLSLLYPPHLIAIGDACILIASIWTNRDKELKNWFAELAVDFDKIFEIQKVILNMYSIWKTFDEKEQLLPILQKMPRPNPGPQNTNSLVQQHSHNSLTMNSMGVHQSVSMGPPQMPSGKMISVGLSSINKVNEFELKLWKGNVF</sequence>
<dbReference type="InterPro" id="IPR036915">
    <property type="entry name" value="Cyclin-like_sf"/>
</dbReference>
<dbReference type="CDD" id="cd20514">
    <property type="entry name" value="CYCLIN_CCNC_rpt2"/>
    <property type="match status" value="1"/>
</dbReference>
<evidence type="ECO:0000256" key="2">
    <source>
        <dbReference type="RuleBase" id="RU000383"/>
    </source>
</evidence>
<dbReference type="Proteomes" id="UP000038040">
    <property type="component" value="Unplaced"/>
</dbReference>
<dbReference type="InterPro" id="IPR043198">
    <property type="entry name" value="Cyclin/Ssn8"/>
</dbReference>
<keyword evidence="1 2" id="KW-0195">Cyclin</keyword>
<feature type="domain" description="Cyclin-like" evidence="3">
    <location>
        <begin position="19"/>
        <end position="123"/>
    </location>
</feature>
<dbReference type="Gene3D" id="1.10.472.10">
    <property type="entry name" value="Cyclin-like"/>
    <property type="match status" value="2"/>
</dbReference>
<evidence type="ECO:0000259" key="3">
    <source>
        <dbReference type="SMART" id="SM00385"/>
    </source>
</evidence>
<comment type="similarity">
    <text evidence="2">Belongs to the cyclin family.</text>
</comment>
<dbReference type="AlphaFoldDB" id="A0A0N4UBE2"/>
<dbReference type="SUPFAM" id="SSF47954">
    <property type="entry name" value="Cyclin-like"/>
    <property type="match status" value="2"/>
</dbReference>
<dbReference type="WBParaSite" id="DME_0000451801-mRNA-1">
    <property type="protein sequence ID" value="DME_0000451801-mRNA-1"/>
    <property type="gene ID" value="DME_0000451801"/>
</dbReference>
<dbReference type="Pfam" id="PF00134">
    <property type="entry name" value="Cyclin_N"/>
    <property type="match status" value="1"/>
</dbReference>
<dbReference type="InterPro" id="IPR006671">
    <property type="entry name" value="Cyclin_N"/>
</dbReference>